<proteinExistence type="predicted"/>
<reference evidence="7 8" key="1">
    <citation type="submission" date="2019-03" db="EMBL/GenBank/DDBJ databases">
        <title>Genomic Encyclopedia of Type Strains, Phase IV (KMG-IV): sequencing the most valuable type-strain genomes for metagenomic binning, comparative biology and taxonomic classification.</title>
        <authorList>
            <person name="Goeker M."/>
        </authorList>
    </citation>
    <scope>NUCLEOTIDE SEQUENCE [LARGE SCALE GENOMIC DNA]</scope>
    <source>
        <strain evidence="7 8">DSM 16326</strain>
    </source>
</reference>
<dbReference type="AlphaFoldDB" id="A0A4R8IQE0"/>
<dbReference type="Gene3D" id="2.40.50.140">
    <property type="entry name" value="Nucleic acid-binding proteins"/>
    <property type="match status" value="1"/>
</dbReference>
<evidence type="ECO:0000256" key="4">
    <source>
        <dbReference type="ARBA" id="ARBA00023125"/>
    </source>
</evidence>
<dbReference type="InterPro" id="IPR002059">
    <property type="entry name" value="CSP_DNA-bd"/>
</dbReference>
<dbReference type="PIRSF" id="PIRSF002599">
    <property type="entry name" value="Cold_shock_A"/>
    <property type="match status" value="1"/>
</dbReference>
<evidence type="ECO:0000256" key="2">
    <source>
        <dbReference type="ARBA" id="ARBA00022318"/>
    </source>
</evidence>
<dbReference type="PRINTS" id="PR00050">
    <property type="entry name" value="COLDSHOCK"/>
</dbReference>
<dbReference type="GO" id="GO:0006355">
    <property type="term" value="P:regulation of DNA-templated transcription"/>
    <property type="evidence" value="ECO:0007669"/>
    <property type="project" value="InterPro"/>
</dbReference>
<keyword evidence="3" id="KW-0963">Cytoplasm</keyword>
<dbReference type="Pfam" id="PF00313">
    <property type="entry name" value="CSD"/>
    <property type="match status" value="1"/>
</dbReference>
<dbReference type="InterPro" id="IPR019844">
    <property type="entry name" value="CSD_CS"/>
</dbReference>
<dbReference type="GO" id="GO:0003677">
    <property type="term" value="F:DNA binding"/>
    <property type="evidence" value="ECO:0007669"/>
    <property type="project" value="UniProtKB-KW"/>
</dbReference>
<dbReference type="RefSeq" id="WP_134082043.1">
    <property type="nucleotide sequence ID" value="NZ_SOQX01000002.1"/>
</dbReference>
<dbReference type="InterPro" id="IPR050181">
    <property type="entry name" value="Cold_shock_domain"/>
</dbReference>
<dbReference type="PANTHER" id="PTHR11544">
    <property type="entry name" value="COLD SHOCK DOMAIN CONTAINING PROTEINS"/>
    <property type="match status" value="1"/>
</dbReference>
<name>A0A4R8IQE0_9GAMM</name>
<evidence type="ECO:0000256" key="1">
    <source>
        <dbReference type="ARBA" id="ARBA00004496"/>
    </source>
</evidence>
<protein>
    <recommendedName>
        <fullName evidence="2">Cold shock-like protein CspD</fullName>
    </recommendedName>
</protein>
<accession>A0A4R8IQE0</accession>
<dbReference type="InterPro" id="IPR012340">
    <property type="entry name" value="NA-bd_OB-fold"/>
</dbReference>
<dbReference type="PROSITE" id="PS51857">
    <property type="entry name" value="CSD_2"/>
    <property type="match status" value="1"/>
</dbReference>
<evidence type="ECO:0000256" key="5">
    <source>
        <dbReference type="RuleBase" id="RU000408"/>
    </source>
</evidence>
<dbReference type="SUPFAM" id="SSF50249">
    <property type="entry name" value="Nucleic acid-binding proteins"/>
    <property type="match status" value="1"/>
</dbReference>
<dbReference type="FunFam" id="2.40.50.140:FF:000006">
    <property type="entry name" value="Cold shock protein CspC"/>
    <property type="match status" value="1"/>
</dbReference>
<gene>
    <name evidence="7" type="ORF">EDC23_1169</name>
</gene>
<dbReference type="GO" id="GO:0005829">
    <property type="term" value="C:cytosol"/>
    <property type="evidence" value="ECO:0007669"/>
    <property type="project" value="UniProtKB-ARBA"/>
</dbReference>
<dbReference type="OrthoDB" id="9810590at2"/>
<organism evidence="7 8">
    <name type="scientific">Thiohalophilus thiocyanatoxydans</name>
    <dbReference type="NCBI Taxonomy" id="381308"/>
    <lineage>
        <taxon>Bacteria</taxon>
        <taxon>Pseudomonadati</taxon>
        <taxon>Pseudomonadota</taxon>
        <taxon>Gammaproteobacteria</taxon>
        <taxon>Thiohalomonadales</taxon>
        <taxon>Thiohalophilaceae</taxon>
        <taxon>Thiohalophilus</taxon>
    </lineage>
</organism>
<dbReference type="EMBL" id="SOQX01000002">
    <property type="protein sequence ID" value="TDY02788.1"/>
    <property type="molecule type" value="Genomic_DNA"/>
</dbReference>
<evidence type="ECO:0000313" key="7">
    <source>
        <dbReference type="EMBL" id="TDY02788.1"/>
    </source>
</evidence>
<evidence type="ECO:0000256" key="3">
    <source>
        <dbReference type="ARBA" id="ARBA00022490"/>
    </source>
</evidence>
<keyword evidence="8" id="KW-1185">Reference proteome</keyword>
<dbReference type="CDD" id="cd04458">
    <property type="entry name" value="CSP_CDS"/>
    <property type="match status" value="1"/>
</dbReference>
<dbReference type="InterPro" id="IPR011129">
    <property type="entry name" value="CSD"/>
</dbReference>
<sequence length="72" mass="7873">MSTGTVKWFSNAKGYGFIAPENGGDDIFAHFSAISMEGYKTLKKGQQVEFEYQQGPKGMHATTITPQDTGTH</sequence>
<evidence type="ECO:0000259" key="6">
    <source>
        <dbReference type="PROSITE" id="PS51857"/>
    </source>
</evidence>
<feature type="domain" description="CSD" evidence="6">
    <location>
        <begin position="1"/>
        <end position="66"/>
    </location>
</feature>
<dbReference type="Proteomes" id="UP000294914">
    <property type="component" value="Unassembled WGS sequence"/>
</dbReference>
<comment type="caution">
    <text evidence="7">The sequence shown here is derived from an EMBL/GenBank/DDBJ whole genome shotgun (WGS) entry which is preliminary data.</text>
</comment>
<dbReference type="InterPro" id="IPR012156">
    <property type="entry name" value="Cold_shock_CspA"/>
</dbReference>
<dbReference type="InterPro" id="IPR012751">
    <property type="entry name" value="CspD"/>
</dbReference>
<keyword evidence="4 7" id="KW-0238">DNA-binding</keyword>
<comment type="subcellular location">
    <subcellularLocation>
        <location evidence="1 5">Cytoplasm</location>
    </subcellularLocation>
</comment>
<dbReference type="NCBIfam" id="TIGR02381">
    <property type="entry name" value="cspD"/>
    <property type="match status" value="1"/>
</dbReference>
<evidence type="ECO:0000313" key="8">
    <source>
        <dbReference type="Proteomes" id="UP000294914"/>
    </source>
</evidence>
<dbReference type="PROSITE" id="PS00352">
    <property type="entry name" value="CSD_1"/>
    <property type="match status" value="1"/>
</dbReference>
<dbReference type="SMART" id="SM00357">
    <property type="entry name" value="CSP"/>
    <property type="match status" value="1"/>
</dbReference>